<keyword evidence="7" id="KW-1185">Reference proteome</keyword>
<dbReference type="CDD" id="cd08177">
    <property type="entry name" value="MAR"/>
    <property type="match status" value="1"/>
</dbReference>
<dbReference type="InterPro" id="IPR039697">
    <property type="entry name" value="Alcohol_dehydrogenase_Fe"/>
</dbReference>
<accession>A0ABW4F1Q3</accession>
<evidence type="ECO:0000259" key="4">
    <source>
        <dbReference type="Pfam" id="PF00465"/>
    </source>
</evidence>
<dbReference type="Pfam" id="PF00465">
    <property type="entry name" value="Fe-ADH"/>
    <property type="match status" value="1"/>
</dbReference>
<dbReference type="GO" id="GO:0018506">
    <property type="term" value="F:maleylacetate reductase activity"/>
    <property type="evidence" value="ECO:0007669"/>
    <property type="project" value="UniProtKB-EC"/>
</dbReference>
<protein>
    <submittedName>
        <fullName evidence="6">Maleylacetate reductase</fullName>
        <ecNumber evidence="6">1.3.1.32</ecNumber>
    </submittedName>
</protein>
<dbReference type="InterPro" id="IPR001670">
    <property type="entry name" value="ADH_Fe/GldA"/>
</dbReference>
<reference evidence="7" key="1">
    <citation type="journal article" date="2019" name="Int. J. Syst. Evol. Microbiol.">
        <title>The Global Catalogue of Microorganisms (GCM) 10K type strain sequencing project: providing services to taxonomists for standard genome sequencing and annotation.</title>
        <authorList>
            <consortium name="The Broad Institute Genomics Platform"/>
            <consortium name="The Broad Institute Genome Sequencing Center for Infectious Disease"/>
            <person name="Wu L."/>
            <person name="Ma J."/>
        </authorList>
    </citation>
    <scope>NUCLEOTIDE SEQUENCE [LARGE SCALE GENOMIC DNA]</scope>
    <source>
        <strain evidence="7">CCM 7043</strain>
    </source>
</reference>
<dbReference type="EMBL" id="JBHUCO010000038">
    <property type="protein sequence ID" value="MFD1521723.1"/>
    <property type="molecule type" value="Genomic_DNA"/>
</dbReference>
<name>A0ABW4F1Q3_9PSEU</name>
<comment type="caution">
    <text evidence="6">The sequence shown here is derived from an EMBL/GenBank/DDBJ whole genome shotgun (WGS) entry which is preliminary data.</text>
</comment>
<organism evidence="6 7">
    <name type="scientific">Pseudonocardia yunnanensis</name>
    <dbReference type="NCBI Taxonomy" id="58107"/>
    <lineage>
        <taxon>Bacteria</taxon>
        <taxon>Bacillati</taxon>
        <taxon>Actinomycetota</taxon>
        <taxon>Actinomycetes</taxon>
        <taxon>Pseudonocardiales</taxon>
        <taxon>Pseudonocardiaceae</taxon>
        <taxon>Pseudonocardia</taxon>
    </lineage>
</organism>
<dbReference type="Proteomes" id="UP001597114">
    <property type="component" value="Unassembled WGS sequence"/>
</dbReference>
<dbReference type="SUPFAM" id="SSF56796">
    <property type="entry name" value="Dehydroquinate synthase-like"/>
    <property type="match status" value="1"/>
</dbReference>
<evidence type="ECO:0000256" key="3">
    <source>
        <dbReference type="ARBA" id="ARBA00023027"/>
    </source>
</evidence>
<dbReference type="PANTHER" id="PTHR11496:SF102">
    <property type="entry name" value="ALCOHOL DEHYDROGENASE 4"/>
    <property type="match status" value="1"/>
</dbReference>
<proteinExistence type="inferred from homology"/>
<dbReference type="Gene3D" id="1.20.1090.10">
    <property type="entry name" value="Dehydroquinate synthase-like - alpha domain"/>
    <property type="match status" value="1"/>
</dbReference>
<sequence length="359" mass="37256">MREFVYETMPGRVVFGSGTIGRVGEEVERLGCGRVLVLATPGQMEQAEALRERLGWLAVGVFGEARMHTPVETTAQAVEVALGLGADCTVAIGGGSTIGLGKAVSLRAGLPQVVVPTTYAGSEVTPVLGETHNGRKITVRDPAVLPRTVIYDVDLTLTLSASLTATSGLNAMAHAVEALWAKDANPITSLLAGQAIRAFATALPRLACAPDDRDARAEALYGAWLAGTCLATVGMALHHKLCHVLGGAFDLPHSETHAVVLPHVVAFNAPAAPSAMDAIAAALGTSDATTGLIDLRQRLGVPGSLCELGMPESGIERAADLATTDTYWNPRPITRDAAQELIAGAWAGAPPDQYSSRTS</sequence>
<evidence type="ECO:0000313" key="6">
    <source>
        <dbReference type="EMBL" id="MFD1521723.1"/>
    </source>
</evidence>
<dbReference type="Gene3D" id="3.40.50.1970">
    <property type="match status" value="1"/>
</dbReference>
<feature type="domain" description="Alcohol dehydrogenase iron-type/glycerol dehydrogenase GldA" evidence="4">
    <location>
        <begin position="10"/>
        <end position="152"/>
    </location>
</feature>
<dbReference type="InterPro" id="IPR056798">
    <property type="entry name" value="ADH_Fe_C"/>
</dbReference>
<dbReference type="PANTHER" id="PTHR11496">
    <property type="entry name" value="ALCOHOL DEHYDROGENASE"/>
    <property type="match status" value="1"/>
</dbReference>
<dbReference type="InterPro" id="IPR034786">
    <property type="entry name" value="MAR"/>
</dbReference>
<comment type="similarity">
    <text evidence="1">Belongs to the iron-containing alcohol dehydrogenase family.</text>
</comment>
<feature type="domain" description="Fe-containing alcohol dehydrogenase-like C-terminal" evidence="5">
    <location>
        <begin position="164"/>
        <end position="345"/>
    </location>
</feature>
<dbReference type="Pfam" id="PF25137">
    <property type="entry name" value="ADH_Fe_C"/>
    <property type="match status" value="1"/>
</dbReference>
<evidence type="ECO:0000259" key="5">
    <source>
        <dbReference type="Pfam" id="PF25137"/>
    </source>
</evidence>
<evidence type="ECO:0000256" key="2">
    <source>
        <dbReference type="ARBA" id="ARBA00023002"/>
    </source>
</evidence>
<evidence type="ECO:0000256" key="1">
    <source>
        <dbReference type="ARBA" id="ARBA00007358"/>
    </source>
</evidence>
<evidence type="ECO:0000313" key="7">
    <source>
        <dbReference type="Proteomes" id="UP001597114"/>
    </source>
</evidence>
<gene>
    <name evidence="6" type="ORF">ACFSJD_29785</name>
</gene>
<dbReference type="EC" id="1.3.1.32" evidence="6"/>
<dbReference type="RefSeq" id="WP_344722355.1">
    <property type="nucleotide sequence ID" value="NZ_BAAAUS010000011.1"/>
</dbReference>
<keyword evidence="3" id="KW-0520">NAD</keyword>
<keyword evidence="2 6" id="KW-0560">Oxidoreductase</keyword>